<keyword evidence="3" id="KW-1133">Transmembrane helix</keyword>
<reference evidence="5" key="1">
    <citation type="journal article" date="2023" name="Mol. Phylogenet. Evol.">
        <title>Genome-scale phylogeny and comparative genomics of the fungal order Sordariales.</title>
        <authorList>
            <person name="Hensen N."/>
            <person name="Bonometti L."/>
            <person name="Westerberg I."/>
            <person name="Brannstrom I.O."/>
            <person name="Guillou S."/>
            <person name="Cros-Aarteil S."/>
            <person name="Calhoun S."/>
            <person name="Haridas S."/>
            <person name="Kuo A."/>
            <person name="Mondo S."/>
            <person name="Pangilinan J."/>
            <person name="Riley R."/>
            <person name="LaButti K."/>
            <person name="Andreopoulos B."/>
            <person name="Lipzen A."/>
            <person name="Chen C."/>
            <person name="Yan M."/>
            <person name="Daum C."/>
            <person name="Ng V."/>
            <person name="Clum A."/>
            <person name="Steindorff A."/>
            <person name="Ohm R.A."/>
            <person name="Martin F."/>
            <person name="Silar P."/>
            <person name="Natvig D.O."/>
            <person name="Lalanne C."/>
            <person name="Gautier V."/>
            <person name="Ament-Velasquez S.L."/>
            <person name="Kruys A."/>
            <person name="Hutchinson M.I."/>
            <person name="Powell A.J."/>
            <person name="Barry K."/>
            <person name="Miller A.N."/>
            <person name="Grigoriev I.V."/>
            <person name="Debuchy R."/>
            <person name="Gladieux P."/>
            <person name="Hiltunen Thoren M."/>
            <person name="Johannesson H."/>
        </authorList>
    </citation>
    <scope>NUCLEOTIDE SEQUENCE</scope>
    <source>
        <strain evidence="5">CBS 232.78</strain>
    </source>
</reference>
<feature type="domain" description="3-beta hydroxysteroid dehydrogenase/isomerase" evidence="4">
    <location>
        <begin position="81"/>
        <end position="209"/>
    </location>
</feature>
<evidence type="ECO:0000313" key="6">
    <source>
        <dbReference type="Proteomes" id="UP001285441"/>
    </source>
</evidence>
<proteinExistence type="inferred from homology"/>
<dbReference type="PANTHER" id="PTHR43245:SF51">
    <property type="entry name" value="SHORT CHAIN DEHYDROGENASE_REDUCTASE FAMILY 42E, MEMBER 2"/>
    <property type="match status" value="1"/>
</dbReference>
<dbReference type="InterPro" id="IPR050177">
    <property type="entry name" value="Lipid_A_modif_metabolic_enz"/>
</dbReference>
<comment type="caution">
    <text evidence="5">The sequence shown here is derived from an EMBL/GenBank/DDBJ whole genome shotgun (WGS) entry which is preliminary data.</text>
</comment>
<dbReference type="InterPro" id="IPR002225">
    <property type="entry name" value="3Beta_OHSteriod_DH/Estase"/>
</dbReference>
<dbReference type="EMBL" id="JAULSW010000001">
    <property type="protein sequence ID" value="KAK3393980.1"/>
    <property type="molecule type" value="Genomic_DNA"/>
</dbReference>
<evidence type="ECO:0000313" key="5">
    <source>
        <dbReference type="EMBL" id="KAK3393980.1"/>
    </source>
</evidence>
<gene>
    <name evidence="5" type="ORF">B0H63DRAFT_31580</name>
</gene>
<keyword evidence="3" id="KW-0812">Transmembrane</keyword>
<dbReference type="PANTHER" id="PTHR43245">
    <property type="entry name" value="BIFUNCTIONAL POLYMYXIN RESISTANCE PROTEIN ARNA"/>
    <property type="match status" value="1"/>
</dbReference>
<evidence type="ECO:0000256" key="2">
    <source>
        <dbReference type="ARBA" id="ARBA00023002"/>
    </source>
</evidence>
<protein>
    <recommendedName>
        <fullName evidence="4">3-beta hydroxysteroid dehydrogenase/isomerase domain-containing protein</fullName>
    </recommendedName>
</protein>
<sequence length="509" mass="56519">MLTLDGPVWFYATMAAVILLLAYLVQLNRLLNMTPEGVRRLSPSRWTQASLVETYKRLEKTPITTQSYAGHIPPKLERRYIITGGSGLVGGYIVLQLLERGQPPESIRIVDFREPNRSDMTSGPPATVEFVKTDISSIESTNLAFAKPWHSSVASLPLTIFHTAAVIVPSDRSKLTYGFCEAINVFGTRNVLNASRLAGADILVSTTSGSISIRPVEFWMTPWNMFSDWPRHYWQVLDEQDFFEPPRRHQGYYSNYAASKAAAERIVCGANSKELRTGSIRAANGIYGNPTDNTVGGPLHMRVQPTWTKHCVQSFVHAINVAVAHLQFEAVLASPNSAALPQAGRPFVITDPNTPITYGDVYFLIQTLSVTPFQTLTLQPLVMLLLSYAIEWYRLLLVRNPWLRMFLPLVSGDIQHLQPALFSICTHLVASNEVAGQPVEMGGLGYTGLLTTEAGMVQEIIEWNREHKNSKENGKTYQSSVSLAVEIQRAALGVKSTRRLNIETDGAPF</sequence>
<feature type="transmembrane region" description="Helical" evidence="3">
    <location>
        <begin position="6"/>
        <end position="25"/>
    </location>
</feature>
<dbReference type="InterPro" id="IPR036291">
    <property type="entry name" value="NAD(P)-bd_dom_sf"/>
</dbReference>
<dbReference type="GO" id="GO:0006694">
    <property type="term" value="P:steroid biosynthetic process"/>
    <property type="evidence" value="ECO:0007669"/>
    <property type="project" value="InterPro"/>
</dbReference>
<dbReference type="Pfam" id="PF01073">
    <property type="entry name" value="3Beta_HSD"/>
    <property type="match status" value="1"/>
</dbReference>
<keyword evidence="6" id="KW-1185">Reference proteome</keyword>
<evidence type="ECO:0000256" key="1">
    <source>
        <dbReference type="ARBA" id="ARBA00009219"/>
    </source>
</evidence>
<dbReference type="GO" id="GO:0016616">
    <property type="term" value="F:oxidoreductase activity, acting on the CH-OH group of donors, NAD or NADP as acceptor"/>
    <property type="evidence" value="ECO:0007669"/>
    <property type="project" value="InterPro"/>
</dbReference>
<comment type="similarity">
    <text evidence="1">Belongs to the 3-beta-HSD family.</text>
</comment>
<keyword evidence="3" id="KW-0472">Membrane</keyword>
<dbReference type="Gene3D" id="3.40.50.720">
    <property type="entry name" value="NAD(P)-binding Rossmann-like Domain"/>
    <property type="match status" value="1"/>
</dbReference>
<evidence type="ECO:0000259" key="4">
    <source>
        <dbReference type="Pfam" id="PF01073"/>
    </source>
</evidence>
<reference evidence="5" key="2">
    <citation type="submission" date="2023-06" db="EMBL/GenBank/DDBJ databases">
        <authorList>
            <consortium name="Lawrence Berkeley National Laboratory"/>
            <person name="Haridas S."/>
            <person name="Hensen N."/>
            <person name="Bonometti L."/>
            <person name="Westerberg I."/>
            <person name="Brannstrom I.O."/>
            <person name="Guillou S."/>
            <person name="Cros-Aarteil S."/>
            <person name="Calhoun S."/>
            <person name="Kuo A."/>
            <person name="Mondo S."/>
            <person name="Pangilinan J."/>
            <person name="Riley R."/>
            <person name="LaButti K."/>
            <person name="Andreopoulos B."/>
            <person name="Lipzen A."/>
            <person name="Chen C."/>
            <person name="Yanf M."/>
            <person name="Daum C."/>
            <person name="Ng V."/>
            <person name="Clum A."/>
            <person name="Steindorff A."/>
            <person name="Ohm R."/>
            <person name="Martin F."/>
            <person name="Silar P."/>
            <person name="Natvig D."/>
            <person name="Lalanne C."/>
            <person name="Gautier V."/>
            <person name="Ament-velasquez S.L."/>
            <person name="Kruys A."/>
            <person name="Hutchinson M.I."/>
            <person name="Powell A.J."/>
            <person name="Barry K."/>
            <person name="Miller A.N."/>
            <person name="Grigoriev I.V."/>
            <person name="Debuchy R."/>
            <person name="Gladieux P."/>
            <person name="Thoren M.H."/>
            <person name="Johannesson H."/>
        </authorList>
    </citation>
    <scope>NUCLEOTIDE SEQUENCE</scope>
    <source>
        <strain evidence="5">CBS 232.78</strain>
    </source>
</reference>
<organism evidence="5 6">
    <name type="scientific">Podospora didyma</name>
    <dbReference type="NCBI Taxonomy" id="330526"/>
    <lineage>
        <taxon>Eukaryota</taxon>
        <taxon>Fungi</taxon>
        <taxon>Dikarya</taxon>
        <taxon>Ascomycota</taxon>
        <taxon>Pezizomycotina</taxon>
        <taxon>Sordariomycetes</taxon>
        <taxon>Sordariomycetidae</taxon>
        <taxon>Sordariales</taxon>
        <taxon>Podosporaceae</taxon>
        <taxon>Podospora</taxon>
    </lineage>
</organism>
<dbReference type="Proteomes" id="UP001285441">
    <property type="component" value="Unassembled WGS sequence"/>
</dbReference>
<keyword evidence="2" id="KW-0560">Oxidoreductase</keyword>
<name>A0AAE0P645_9PEZI</name>
<dbReference type="AlphaFoldDB" id="A0AAE0P645"/>
<dbReference type="SUPFAM" id="SSF51735">
    <property type="entry name" value="NAD(P)-binding Rossmann-fold domains"/>
    <property type="match status" value="1"/>
</dbReference>
<evidence type="ECO:0000256" key="3">
    <source>
        <dbReference type="SAM" id="Phobius"/>
    </source>
</evidence>
<accession>A0AAE0P645</accession>